<reference evidence="1" key="2">
    <citation type="submission" date="2021-08" db="EMBL/GenBank/DDBJ databases">
        <authorList>
            <person name="Tani A."/>
            <person name="Ola A."/>
            <person name="Ogura Y."/>
            <person name="Katsura K."/>
            <person name="Hayashi T."/>
        </authorList>
    </citation>
    <scope>NUCLEOTIDE SEQUENCE</scope>
    <source>
        <strain evidence="1">DSM 23674</strain>
    </source>
</reference>
<accession>A0ABQ4THT5</accession>
<sequence>MIDKLAPALNAVNTDVIDTKEKAAFVYRALTRRYGIDWAARAPDVARDRLRTCEALLTKKERREALAML</sequence>
<dbReference type="RefSeq" id="WP_147817639.1">
    <property type="nucleotide sequence ID" value="NZ_BPRA01000006.1"/>
</dbReference>
<keyword evidence="2" id="KW-1185">Reference proteome</keyword>
<comment type="caution">
    <text evidence="1">The sequence shown here is derived from an EMBL/GenBank/DDBJ whole genome shotgun (WGS) entry which is preliminary data.</text>
</comment>
<reference evidence="1" key="1">
    <citation type="journal article" date="2021" name="Front. Microbiol.">
        <title>Comprehensive Comparative Genomics and Phenotyping of Methylobacterium Species.</title>
        <authorList>
            <person name="Alessa O."/>
            <person name="Ogura Y."/>
            <person name="Fujitani Y."/>
            <person name="Takami H."/>
            <person name="Hayashi T."/>
            <person name="Sahin N."/>
            <person name="Tani A."/>
        </authorList>
    </citation>
    <scope>NUCLEOTIDE SEQUENCE</scope>
    <source>
        <strain evidence="1">DSM 23674</strain>
    </source>
</reference>
<gene>
    <name evidence="1" type="ORF">EKPJFOCH_1311</name>
</gene>
<dbReference type="EMBL" id="BPRA01000006">
    <property type="protein sequence ID" value="GJE54826.1"/>
    <property type="molecule type" value="Genomic_DNA"/>
</dbReference>
<organism evidence="1 2">
    <name type="scientific">Methylobacterium thuringiense</name>
    <dbReference type="NCBI Taxonomy" id="1003091"/>
    <lineage>
        <taxon>Bacteria</taxon>
        <taxon>Pseudomonadati</taxon>
        <taxon>Pseudomonadota</taxon>
        <taxon>Alphaproteobacteria</taxon>
        <taxon>Hyphomicrobiales</taxon>
        <taxon>Methylobacteriaceae</taxon>
        <taxon>Methylobacterium</taxon>
    </lineage>
</organism>
<evidence type="ECO:0000313" key="2">
    <source>
        <dbReference type="Proteomes" id="UP001055101"/>
    </source>
</evidence>
<dbReference type="Proteomes" id="UP001055101">
    <property type="component" value="Unassembled WGS sequence"/>
</dbReference>
<name>A0ABQ4THT5_9HYPH</name>
<proteinExistence type="predicted"/>
<protein>
    <submittedName>
        <fullName evidence="1">Uncharacterized protein</fullName>
    </submittedName>
</protein>
<evidence type="ECO:0000313" key="1">
    <source>
        <dbReference type="EMBL" id="GJE54826.1"/>
    </source>
</evidence>